<evidence type="ECO:0000259" key="2">
    <source>
        <dbReference type="Pfam" id="PF07715"/>
    </source>
</evidence>
<reference evidence="3 4" key="1">
    <citation type="submission" date="2019-09" db="EMBL/GenBank/DDBJ databases">
        <title>Genome sequence and assembly of Adhaeribacter sp.</title>
        <authorList>
            <person name="Chhetri G."/>
        </authorList>
    </citation>
    <scope>NUCLEOTIDE SEQUENCE [LARGE SCALE GENOMIC DNA]</scope>
    <source>
        <strain evidence="3 4">DK36</strain>
    </source>
</reference>
<dbReference type="InterPro" id="IPR023996">
    <property type="entry name" value="TonB-dep_OMP_SusC/RagA"/>
</dbReference>
<keyword evidence="1" id="KW-0472">Membrane</keyword>
<keyword evidence="1" id="KW-0813">Transport</keyword>
<dbReference type="Gene3D" id="2.60.40.1120">
    <property type="entry name" value="Carboxypeptidase-like, regulatory domain"/>
    <property type="match status" value="1"/>
</dbReference>
<keyword evidence="1" id="KW-0812">Transmembrane</keyword>
<evidence type="ECO:0000313" key="3">
    <source>
        <dbReference type="EMBL" id="KAA5546819.1"/>
    </source>
</evidence>
<feature type="domain" description="TonB-dependent receptor plug" evidence="2">
    <location>
        <begin position="150"/>
        <end position="257"/>
    </location>
</feature>
<gene>
    <name evidence="3" type="ORF">F0145_10470</name>
</gene>
<dbReference type="Pfam" id="PF07715">
    <property type="entry name" value="Plug"/>
    <property type="match status" value="1"/>
</dbReference>
<dbReference type="AlphaFoldDB" id="A0A5M6DKR0"/>
<dbReference type="FunFam" id="2.170.130.10:FF:000003">
    <property type="entry name" value="SusC/RagA family TonB-linked outer membrane protein"/>
    <property type="match status" value="1"/>
</dbReference>
<name>A0A5M6DKR0_9BACT</name>
<keyword evidence="4" id="KW-1185">Reference proteome</keyword>
<dbReference type="NCBIfam" id="TIGR04057">
    <property type="entry name" value="SusC_RagA_signa"/>
    <property type="match status" value="1"/>
</dbReference>
<dbReference type="PROSITE" id="PS52016">
    <property type="entry name" value="TONB_DEPENDENT_REC_3"/>
    <property type="match status" value="1"/>
</dbReference>
<dbReference type="Proteomes" id="UP000323426">
    <property type="component" value="Unassembled WGS sequence"/>
</dbReference>
<comment type="similarity">
    <text evidence="1">Belongs to the TonB-dependent receptor family.</text>
</comment>
<dbReference type="InterPro" id="IPR039426">
    <property type="entry name" value="TonB-dep_rcpt-like"/>
</dbReference>
<dbReference type="EMBL" id="VWSF01000006">
    <property type="protein sequence ID" value="KAA5546819.1"/>
    <property type="molecule type" value="Genomic_DNA"/>
</dbReference>
<dbReference type="NCBIfam" id="TIGR04056">
    <property type="entry name" value="OMP_RagA_SusC"/>
    <property type="match status" value="1"/>
</dbReference>
<comment type="subcellular location">
    <subcellularLocation>
        <location evidence="1">Cell outer membrane</location>
        <topology evidence="1">Multi-pass membrane protein</topology>
    </subcellularLocation>
</comment>
<keyword evidence="3" id="KW-0675">Receptor</keyword>
<dbReference type="SUPFAM" id="SSF56935">
    <property type="entry name" value="Porins"/>
    <property type="match status" value="1"/>
</dbReference>
<dbReference type="InterPro" id="IPR037066">
    <property type="entry name" value="Plug_dom_sf"/>
</dbReference>
<dbReference type="SUPFAM" id="SSF49464">
    <property type="entry name" value="Carboxypeptidase regulatory domain-like"/>
    <property type="match status" value="1"/>
</dbReference>
<dbReference type="InterPro" id="IPR012910">
    <property type="entry name" value="Plug_dom"/>
</dbReference>
<keyword evidence="1" id="KW-1134">Transmembrane beta strand</keyword>
<evidence type="ECO:0000313" key="4">
    <source>
        <dbReference type="Proteomes" id="UP000323426"/>
    </source>
</evidence>
<proteinExistence type="inferred from homology"/>
<keyword evidence="1" id="KW-0998">Cell outer membrane</keyword>
<dbReference type="InterPro" id="IPR023997">
    <property type="entry name" value="TonB-dep_OMP_SusC/RagA_CS"/>
</dbReference>
<sequence length="1052" mass="116328">MLLPPGQSLGYAQILPLNKSNPDGSLKSGLAAASGNVLSNNTVPSKRSEFKNNYQATLKAVTGKVTSEAGEPLIGVTVVVKGTTVGTSTDATGNYSIEVPNDGGTLVFSYIGFLTKEVLVGNATTLNVTLATDAKALEEVVVVGYGTQKKETLTGSVASVNGELLTTRPVTNPTAAIQGRMPGVRIVQNSGEPGNEGASIRIRGIGTFSGAGSNPLVLIDGVEGNLSNLDPNNIESISVLKDAASASIYGSRAANGVVLVTTKQGKEGEINLEYNGNYGIHTPTKMLDLITNSAEYMELWNEAKQNTGITSGLYTPDQIALYRNATDRNLYPNADWVDIVFNPAPTQIHNLSFNGGSKGTRFFVALGHVNQQGVMKGFDYKKYNGQFNITSQINKNIQFGTNISLMKGDRQATRQGSEDAFLATLSQAPTYSPWLPDGSGRYSFKAYSFESNNKNPLAIIENEVLRNTDDYNFNVQGWTDVKLFKGLNWYTKAAVVGNFTEWNDWRPLVPLYNFHSGDFMSDLDVGGQGLINQTERNIYTNLYTYLKYEKELGAGHLINTQLGFSQEENNYRFLNGYRRNFTSNNLRELNAGSPAVQNSSGSSNEWALQSFFGRLGYNYKERYLLEFNLRYDGTSRLHADNRWGLFPSFSTGWRVSEESFVKNAGLNWLDEFKIRGSYGKLGNQNIGIYPYQSILGLTGNYPFDNTNLSSGVAQTSLANQDIRWEATKITDIGLDMTIFRGLSLTFDWYKKVTTDILRSSQVTGIVGLNPPTVNNGTMANTGVEIGLQYRNEIKSGVFEGLTYNVGINADHFKNELTHFGAREIGGTTIKEEGRPWDTFYMLEWDGIFQSTDEIAASPKQYNDNTVPGDLKFKDQNGDNIINDDDRVPLAGRYPNLNYALNFNTAWKGFDLSFFFQGESGRKIYANNWGTIPFVQGTPPTTDWRDRWTPDNPSTTMPRIYWGFNAPSKITRSSTYFLEDAAYLRLKNLTLGYTIPATLVNRIKVKRLRIFVSGDNMLTFSDFPGLDPERAESGNLVRYPQNKIYSAGVNVQF</sequence>
<accession>A0A5M6DKR0</accession>
<dbReference type="InterPro" id="IPR008969">
    <property type="entry name" value="CarboxyPept-like_regulatory"/>
</dbReference>
<protein>
    <submittedName>
        <fullName evidence="3">TonB-dependent receptor</fullName>
    </submittedName>
</protein>
<dbReference type="Pfam" id="PF13715">
    <property type="entry name" value="CarbopepD_reg_2"/>
    <property type="match status" value="1"/>
</dbReference>
<comment type="caution">
    <text evidence="3">The sequence shown here is derived from an EMBL/GenBank/DDBJ whole genome shotgun (WGS) entry which is preliminary data.</text>
</comment>
<organism evidence="3 4">
    <name type="scientific">Adhaeribacter rhizoryzae</name>
    <dbReference type="NCBI Taxonomy" id="2607907"/>
    <lineage>
        <taxon>Bacteria</taxon>
        <taxon>Pseudomonadati</taxon>
        <taxon>Bacteroidota</taxon>
        <taxon>Cytophagia</taxon>
        <taxon>Cytophagales</taxon>
        <taxon>Hymenobacteraceae</taxon>
        <taxon>Adhaeribacter</taxon>
    </lineage>
</organism>
<evidence type="ECO:0000256" key="1">
    <source>
        <dbReference type="PROSITE-ProRule" id="PRU01360"/>
    </source>
</evidence>
<dbReference type="Gene3D" id="2.170.130.10">
    <property type="entry name" value="TonB-dependent receptor, plug domain"/>
    <property type="match status" value="1"/>
</dbReference>
<dbReference type="GO" id="GO:0009279">
    <property type="term" value="C:cell outer membrane"/>
    <property type="evidence" value="ECO:0007669"/>
    <property type="project" value="UniProtKB-SubCell"/>
</dbReference>